<evidence type="ECO:0000256" key="1">
    <source>
        <dbReference type="SAM" id="Phobius"/>
    </source>
</evidence>
<dbReference type="EMBL" id="JABBWM010000144">
    <property type="protein sequence ID" value="KAG2086539.1"/>
    <property type="molecule type" value="Genomic_DNA"/>
</dbReference>
<dbReference type="RefSeq" id="XP_041284934.1">
    <property type="nucleotide sequence ID" value="XM_041444389.1"/>
</dbReference>
<dbReference type="AlphaFoldDB" id="A0A9P7ESU9"/>
<evidence type="ECO:0000313" key="3">
    <source>
        <dbReference type="Proteomes" id="UP000823399"/>
    </source>
</evidence>
<accession>A0A9P7ESU9</accession>
<feature type="transmembrane region" description="Helical" evidence="1">
    <location>
        <begin position="60"/>
        <end position="77"/>
    </location>
</feature>
<sequence>MYPPMQWITVASSARSDPPNRVCCRVSSLTFAIPQNGTRLGPSTGSTIGDCFRVLIQSHVLYLASFVGASCLHLAVLSPEISNSISTEAQMLGGVLQILSVVQMFVLGPRLILSIRECHVKLVTQKPA</sequence>
<dbReference type="Proteomes" id="UP000823399">
    <property type="component" value="Unassembled WGS sequence"/>
</dbReference>
<keyword evidence="3" id="KW-1185">Reference proteome</keyword>
<dbReference type="GeneID" id="64706648"/>
<keyword evidence="1" id="KW-0472">Membrane</keyword>
<feature type="transmembrane region" description="Helical" evidence="1">
    <location>
        <begin position="89"/>
        <end position="107"/>
    </location>
</feature>
<evidence type="ECO:0000313" key="2">
    <source>
        <dbReference type="EMBL" id="KAG2086539.1"/>
    </source>
</evidence>
<keyword evidence="1" id="KW-1133">Transmembrane helix</keyword>
<name>A0A9P7ESU9_9AGAM</name>
<proteinExistence type="predicted"/>
<reference evidence="2" key="1">
    <citation type="journal article" date="2020" name="New Phytol.">
        <title>Comparative genomics reveals dynamic genome evolution in host specialist ectomycorrhizal fungi.</title>
        <authorList>
            <person name="Lofgren L.A."/>
            <person name="Nguyen N.H."/>
            <person name="Vilgalys R."/>
            <person name="Ruytinx J."/>
            <person name="Liao H.L."/>
            <person name="Branco S."/>
            <person name="Kuo A."/>
            <person name="LaButti K."/>
            <person name="Lipzen A."/>
            <person name="Andreopoulos W."/>
            <person name="Pangilinan J."/>
            <person name="Riley R."/>
            <person name="Hundley H."/>
            <person name="Na H."/>
            <person name="Barry K."/>
            <person name="Grigoriev I.V."/>
            <person name="Stajich J.E."/>
            <person name="Kennedy P.G."/>
        </authorList>
    </citation>
    <scope>NUCLEOTIDE SEQUENCE</scope>
    <source>
        <strain evidence="2">FC423</strain>
    </source>
</reference>
<dbReference type="OrthoDB" id="10531823at2759"/>
<keyword evidence="1" id="KW-0812">Transmembrane</keyword>
<organism evidence="2 3">
    <name type="scientific">Suillus discolor</name>
    <dbReference type="NCBI Taxonomy" id="1912936"/>
    <lineage>
        <taxon>Eukaryota</taxon>
        <taxon>Fungi</taxon>
        <taxon>Dikarya</taxon>
        <taxon>Basidiomycota</taxon>
        <taxon>Agaricomycotina</taxon>
        <taxon>Agaricomycetes</taxon>
        <taxon>Agaricomycetidae</taxon>
        <taxon>Boletales</taxon>
        <taxon>Suillineae</taxon>
        <taxon>Suillaceae</taxon>
        <taxon>Suillus</taxon>
    </lineage>
</organism>
<comment type="caution">
    <text evidence="2">The sequence shown here is derived from an EMBL/GenBank/DDBJ whole genome shotgun (WGS) entry which is preliminary data.</text>
</comment>
<gene>
    <name evidence="2" type="ORF">F5147DRAFT_841564</name>
</gene>
<protein>
    <submittedName>
        <fullName evidence="2">Uncharacterized protein</fullName>
    </submittedName>
</protein>